<dbReference type="GO" id="GO:0005886">
    <property type="term" value="C:plasma membrane"/>
    <property type="evidence" value="ECO:0007669"/>
    <property type="project" value="UniProtKB-SubCell"/>
</dbReference>
<proteinExistence type="inferred from homology"/>
<feature type="transmembrane region" description="Helical" evidence="7">
    <location>
        <begin position="372"/>
        <end position="395"/>
    </location>
</feature>
<accession>A0A1Q2HZF6</accession>
<evidence type="ECO:0000256" key="7">
    <source>
        <dbReference type="SAM" id="Phobius"/>
    </source>
</evidence>
<keyword evidence="10" id="KW-1185">Reference proteome</keyword>
<name>A0A1Q2HZF6_9CORY</name>
<comment type="subcellular location">
    <subcellularLocation>
        <location evidence="1">Cell membrane</location>
        <topology evidence="1">Multi-pass membrane protein</topology>
    </subcellularLocation>
</comment>
<dbReference type="PANTHER" id="PTHR33406">
    <property type="entry name" value="MEMBRANE PROTEIN MJ1562-RELATED"/>
    <property type="match status" value="1"/>
</dbReference>
<dbReference type="OrthoDB" id="7051771at2"/>
<evidence type="ECO:0000256" key="5">
    <source>
        <dbReference type="ARBA" id="ARBA00022989"/>
    </source>
</evidence>
<feature type="transmembrane region" description="Helical" evidence="7">
    <location>
        <begin position="570"/>
        <end position="593"/>
    </location>
</feature>
<reference evidence="9 10" key="1">
    <citation type="submission" date="2016-12" db="EMBL/GenBank/DDBJ databases">
        <authorList>
            <person name="Song W.-J."/>
            <person name="Kurnit D.M."/>
        </authorList>
    </citation>
    <scope>NUCLEOTIDE SEQUENCE [LARGE SCALE GENOMIC DNA]</scope>
    <source>
        <strain evidence="9 10">DSM 30827</strain>
    </source>
</reference>
<feature type="transmembrane region" description="Helical" evidence="7">
    <location>
        <begin position="654"/>
        <end position="674"/>
    </location>
</feature>
<keyword evidence="6 7" id="KW-0472">Membrane</keyword>
<organism evidence="9 10">
    <name type="scientific">Corynebacterium glaucum</name>
    <dbReference type="NCBI Taxonomy" id="187491"/>
    <lineage>
        <taxon>Bacteria</taxon>
        <taxon>Bacillati</taxon>
        <taxon>Actinomycetota</taxon>
        <taxon>Actinomycetes</taxon>
        <taxon>Mycobacteriales</taxon>
        <taxon>Corynebacteriaceae</taxon>
        <taxon>Corynebacterium</taxon>
    </lineage>
</organism>
<evidence type="ECO:0000256" key="1">
    <source>
        <dbReference type="ARBA" id="ARBA00004651"/>
    </source>
</evidence>
<dbReference type="EMBL" id="CP019688">
    <property type="protein sequence ID" value="AQQ16213.1"/>
    <property type="molecule type" value="Genomic_DNA"/>
</dbReference>
<keyword evidence="3" id="KW-1003">Cell membrane</keyword>
<feature type="transmembrane region" description="Helical" evidence="7">
    <location>
        <begin position="307"/>
        <end position="331"/>
    </location>
</feature>
<dbReference type="KEGG" id="cgv:CGLAU_11410"/>
<feature type="transmembrane region" description="Helical" evidence="7">
    <location>
        <begin position="278"/>
        <end position="300"/>
    </location>
</feature>
<comment type="similarity">
    <text evidence="2">Belongs to the resistance-nodulation-cell division (RND) (TC 2.A.6) family. MmpL subfamily.</text>
</comment>
<feature type="transmembrane region" description="Helical" evidence="7">
    <location>
        <begin position="629"/>
        <end position="647"/>
    </location>
</feature>
<feature type="transmembrane region" description="Helical" evidence="7">
    <location>
        <begin position="518"/>
        <end position="538"/>
    </location>
</feature>
<dbReference type="Proteomes" id="UP000217209">
    <property type="component" value="Chromosome"/>
</dbReference>
<keyword evidence="4 7" id="KW-0812">Transmembrane</keyword>
<dbReference type="RefSeq" id="WP_095660797.1">
    <property type="nucleotide sequence ID" value="NZ_CP019688.1"/>
</dbReference>
<evidence type="ECO:0000313" key="9">
    <source>
        <dbReference type="EMBL" id="AQQ16213.1"/>
    </source>
</evidence>
<dbReference type="SUPFAM" id="SSF82866">
    <property type="entry name" value="Multidrug efflux transporter AcrB transmembrane domain"/>
    <property type="match status" value="2"/>
</dbReference>
<dbReference type="Gene3D" id="1.20.1640.10">
    <property type="entry name" value="Multidrug efflux transporter AcrB transmembrane domain"/>
    <property type="match status" value="2"/>
</dbReference>
<keyword evidence="5 7" id="KW-1133">Transmembrane helix</keyword>
<evidence type="ECO:0000256" key="2">
    <source>
        <dbReference type="ARBA" id="ARBA00010157"/>
    </source>
</evidence>
<evidence type="ECO:0000256" key="4">
    <source>
        <dbReference type="ARBA" id="ARBA00022692"/>
    </source>
</evidence>
<sequence length="768" mass="83197">MFYRWGHFAFRHRKIIPVVVVAIIIILQVLFGSKLGERLSQEGWEDPGAESTAAAVIEQQTFGRDNSGDVVLMVTADNVNDPAVFHAANEQINALKTNHPNEVDAIRSYFAAPNSQQMSPDGTKAFAAIGLVGDGEQTLKDFRTIKPALEAIDIPNATVQIAGATAVADALDTGMANDIARAERIGLVFVAIILLFVFGGVVAAAMPLIVGILSIVGSLSLLAILAQFQQVNIFSQSIITLLGLGLAIDYGLFMVSRFREELDRGLDTREAVAVTTTTAGKTVFFSALMVGVALSGLLMFPQAFLKSVAYGAISAVVLAAIISVAVLPALFGMLGRNIDKWSVRRTRRTARRIEDTIWFRIPAWAMRHAKTVVVGVSALLLLITAPMVGITFGGINETYLPPNQETRQAQDNFNETFPAFRTDPVKFVVTGADSQQLVDIVMQTRSVEDLAAPLAPAHPTENGTTVLSAPLSDRNEGQMVIDQLRAIETPEGVETYVAGTPAMEVESIEALLQRLPWMALYMVLATFLLMALLFGSIILPAKAVIMNILGIGATLGFLTLVFVDGIGSGLLNFTPGPLMSPVLVLIISILYGLSTDYEVFLVSRMVEARHNGASTDQAIKYGTAHTGGIITAAAAIMIVVAAAFAMSDIVMMKYIAYGMIFSLALDATIIRLLLVPAVMHLLHEDNWWAPPLIKRAYATLGEGSSEKYVGQVVDKQNAFGGEIRVRDTVVDTQPYRSGVSVNDDERLVPFNELMTQLRQRERFRELER</sequence>
<feature type="transmembrane region" description="Helical" evidence="7">
    <location>
        <begin position="544"/>
        <end position="563"/>
    </location>
</feature>
<protein>
    <submittedName>
        <fullName evidence="9">Membrane protein YdfJ</fullName>
    </submittedName>
</protein>
<evidence type="ECO:0000259" key="8">
    <source>
        <dbReference type="Pfam" id="PF03176"/>
    </source>
</evidence>
<dbReference type="InterPro" id="IPR050545">
    <property type="entry name" value="Mycobact_MmpL"/>
</dbReference>
<evidence type="ECO:0000256" key="6">
    <source>
        <dbReference type="ARBA" id="ARBA00023136"/>
    </source>
</evidence>
<dbReference type="Pfam" id="PF03176">
    <property type="entry name" value="MMPL"/>
    <property type="match status" value="2"/>
</dbReference>
<evidence type="ECO:0000313" key="10">
    <source>
        <dbReference type="Proteomes" id="UP000217209"/>
    </source>
</evidence>
<feature type="transmembrane region" description="Helical" evidence="7">
    <location>
        <begin position="238"/>
        <end position="258"/>
    </location>
</feature>
<evidence type="ECO:0000256" key="3">
    <source>
        <dbReference type="ARBA" id="ARBA00022475"/>
    </source>
</evidence>
<feature type="transmembrane region" description="Helical" evidence="7">
    <location>
        <begin position="15"/>
        <end position="32"/>
    </location>
</feature>
<dbReference type="InterPro" id="IPR004869">
    <property type="entry name" value="MMPL_dom"/>
</dbReference>
<dbReference type="AlphaFoldDB" id="A0A1Q2HZF6"/>
<feature type="domain" description="Membrane transport protein MMPL" evidence="8">
    <location>
        <begin position="482"/>
        <end position="690"/>
    </location>
</feature>
<dbReference type="PANTHER" id="PTHR33406:SF11">
    <property type="entry name" value="MEMBRANE PROTEIN SCO6666-RELATED"/>
    <property type="match status" value="1"/>
</dbReference>
<feature type="transmembrane region" description="Helical" evidence="7">
    <location>
        <begin position="185"/>
        <end position="202"/>
    </location>
</feature>
<gene>
    <name evidence="9" type="primary">ydfJ4</name>
    <name evidence="9" type="ORF">CGLAU_11410</name>
</gene>
<feature type="domain" description="Membrane transport protein MMPL" evidence="8">
    <location>
        <begin position="46"/>
        <end position="361"/>
    </location>
</feature>